<dbReference type="Pfam" id="PF13911">
    <property type="entry name" value="AhpC-TSA_2"/>
    <property type="match status" value="1"/>
</dbReference>
<organism evidence="9 10">
    <name type="scientific">Sphagnum troendelagicum</name>
    <dbReference type="NCBI Taxonomy" id="128251"/>
    <lineage>
        <taxon>Eukaryota</taxon>
        <taxon>Viridiplantae</taxon>
        <taxon>Streptophyta</taxon>
        <taxon>Embryophyta</taxon>
        <taxon>Bryophyta</taxon>
        <taxon>Sphagnophytina</taxon>
        <taxon>Sphagnopsida</taxon>
        <taxon>Sphagnales</taxon>
        <taxon>Sphagnaceae</taxon>
        <taxon>Sphagnum</taxon>
    </lineage>
</organism>
<keyword evidence="3" id="KW-0676">Redox-active center</keyword>
<evidence type="ECO:0000256" key="8">
    <source>
        <dbReference type="SAM" id="MobiDB-lite"/>
    </source>
</evidence>
<evidence type="ECO:0000256" key="4">
    <source>
        <dbReference type="ARBA" id="ARBA00023787"/>
    </source>
</evidence>
<sequence length="452" mass="49729">MASFELPEFVGNGILNDHMDTLLADGWDDVPTLKMMSPNDMDLLHLTQLQRDALELRIYLHDRSLMQYADKLEACGRNLSELLNTQPSVLTSEYGMKRGHVARFVDRASACGIEMPSTLSLPARKRTLTHQGEGGQFADEENQHDDAAAVPPPPTPPAKEERAMKQKHDDDDDNDVVTQQLYPGMRMTYNKNDNNNGGKSSSMIKSGFQDPVVLRKIAGAPTASKGIYSAGPSNSAHCCGIPSPHLGPEEVTALSVLEKITIQILTPEHKKGNNPFKASQPIKLPPPSKASELWANQPTLILCLRRPGCVMCRSEAHQLYARKPLFDAMGIQLVVCVNEHIDAEVRAFWPRYWGGIVVVDEKREIFKALGGGQLNEENVIAGFLFNATTRANWKQARATGIKNSSTGEASIKGGLYIIRAGNGGVAYQFVERNFGDWAPLEEVLNVCGEIQQ</sequence>
<evidence type="ECO:0000313" key="9">
    <source>
        <dbReference type="EMBL" id="CAK9194723.1"/>
    </source>
</evidence>
<evidence type="ECO:0000256" key="7">
    <source>
        <dbReference type="ARBA" id="ARBA00032129"/>
    </source>
</evidence>
<evidence type="ECO:0000256" key="1">
    <source>
        <dbReference type="ARBA" id="ARBA00004496"/>
    </source>
</evidence>
<gene>
    <name evidence="9" type="ORF">CSSPTR1EN2_LOCUS2668</name>
</gene>
<comment type="subcellular location">
    <subcellularLocation>
        <location evidence="1">Cytoplasm</location>
    </subcellularLocation>
</comment>
<evidence type="ECO:0000256" key="5">
    <source>
        <dbReference type="ARBA" id="ARBA00023849"/>
    </source>
</evidence>
<keyword evidence="10" id="KW-1185">Reference proteome</keyword>
<feature type="compositionally biased region" description="Basic and acidic residues" evidence="8">
    <location>
        <begin position="158"/>
        <end position="169"/>
    </location>
</feature>
<dbReference type="InterPro" id="IPR032801">
    <property type="entry name" value="PXL2A/B/C"/>
</dbReference>
<dbReference type="Proteomes" id="UP001497512">
    <property type="component" value="Chromosome 10"/>
</dbReference>
<evidence type="ECO:0000256" key="6">
    <source>
        <dbReference type="ARBA" id="ARBA00032058"/>
    </source>
</evidence>
<evidence type="ECO:0000256" key="3">
    <source>
        <dbReference type="ARBA" id="ARBA00023284"/>
    </source>
</evidence>
<dbReference type="EMBL" id="OZ019902">
    <property type="protein sequence ID" value="CAK9194723.1"/>
    <property type="molecule type" value="Genomic_DNA"/>
</dbReference>
<dbReference type="PANTHER" id="PTHR28630">
    <property type="match status" value="1"/>
</dbReference>
<comment type="similarity">
    <text evidence="4">Belongs to the peroxiredoxin-like PRXL2 family. PRXL2A subfamily.</text>
</comment>
<evidence type="ECO:0000256" key="2">
    <source>
        <dbReference type="ARBA" id="ARBA00022490"/>
    </source>
</evidence>
<keyword evidence="2" id="KW-0963">Cytoplasm</keyword>
<name>A0ABP0TF95_9BRYO</name>
<accession>A0ABP0TF95</accession>
<protein>
    <recommendedName>
        <fullName evidence="5">Peroxiredoxin-like 2A</fullName>
    </recommendedName>
    <alternativeName>
        <fullName evidence="7">Peroxiredoxin-like 2 activated in M-CSF stimulated monocytes</fullName>
    </alternativeName>
    <alternativeName>
        <fullName evidence="6">Redox-regulatory protein FAM213A</fullName>
    </alternativeName>
</protein>
<dbReference type="PANTHER" id="PTHR28630:SF31">
    <property type="entry name" value="PEROXIREDOXIN-LIKE 2A"/>
    <property type="match status" value="1"/>
</dbReference>
<evidence type="ECO:0000313" key="10">
    <source>
        <dbReference type="Proteomes" id="UP001497512"/>
    </source>
</evidence>
<proteinExistence type="inferred from homology"/>
<reference evidence="9" key="1">
    <citation type="submission" date="2024-02" db="EMBL/GenBank/DDBJ databases">
        <authorList>
            <consortium name="ELIXIR-Norway"/>
            <consortium name="Elixir Norway"/>
        </authorList>
    </citation>
    <scope>NUCLEOTIDE SEQUENCE</scope>
</reference>
<feature type="region of interest" description="Disordered" evidence="8">
    <location>
        <begin position="145"/>
        <end position="175"/>
    </location>
</feature>